<keyword evidence="1" id="KW-0175">Coiled coil</keyword>
<dbReference type="InParanoid" id="A0A078B5P3"/>
<feature type="compositionally biased region" description="Basic and acidic residues" evidence="2">
    <location>
        <begin position="33"/>
        <end position="43"/>
    </location>
</feature>
<feature type="region of interest" description="Disordered" evidence="2">
    <location>
        <begin position="414"/>
        <end position="438"/>
    </location>
</feature>
<proteinExistence type="predicted"/>
<evidence type="ECO:0000256" key="1">
    <source>
        <dbReference type="SAM" id="Coils"/>
    </source>
</evidence>
<feature type="compositionally biased region" description="Acidic residues" evidence="2">
    <location>
        <begin position="44"/>
        <end position="103"/>
    </location>
</feature>
<name>A0A078B5P3_STYLE</name>
<feature type="compositionally biased region" description="Basic and acidic residues" evidence="2">
    <location>
        <begin position="130"/>
        <end position="152"/>
    </location>
</feature>
<dbReference type="EMBL" id="CCKQ01017921">
    <property type="protein sequence ID" value="CDW89840.1"/>
    <property type="molecule type" value="Genomic_DNA"/>
</dbReference>
<feature type="coiled-coil region" evidence="1">
    <location>
        <begin position="318"/>
        <end position="345"/>
    </location>
</feature>
<dbReference type="Proteomes" id="UP000039865">
    <property type="component" value="Unassembled WGS sequence"/>
</dbReference>
<accession>A0A078B5P3</accession>
<evidence type="ECO:0000313" key="4">
    <source>
        <dbReference type="Proteomes" id="UP000039865"/>
    </source>
</evidence>
<evidence type="ECO:0000256" key="2">
    <source>
        <dbReference type="SAM" id="MobiDB-lite"/>
    </source>
</evidence>
<feature type="region of interest" description="Disordered" evidence="2">
    <location>
        <begin position="19"/>
        <end position="154"/>
    </location>
</feature>
<feature type="compositionally biased region" description="Polar residues" evidence="2">
    <location>
        <begin position="253"/>
        <end position="265"/>
    </location>
</feature>
<reference evidence="3 4" key="1">
    <citation type="submission" date="2014-06" db="EMBL/GenBank/DDBJ databases">
        <authorList>
            <person name="Swart Estienne"/>
        </authorList>
    </citation>
    <scope>NUCLEOTIDE SEQUENCE [LARGE SCALE GENOMIC DNA]</scope>
    <source>
        <strain evidence="3 4">130c</strain>
    </source>
</reference>
<feature type="region of interest" description="Disordered" evidence="2">
    <location>
        <begin position="250"/>
        <end position="278"/>
    </location>
</feature>
<evidence type="ECO:0000313" key="3">
    <source>
        <dbReference type="EMBL" id="CDW89840.1"/>
    </source>
</evidence>
<dbReference type="AlphaFoldDB" id="A0A078B5P3"/>
<sequence length="638" mass="75324">MRYLGKGKRATKKVIQNYFAVNEGDNGLESVDDENKSIEKEIYEYNEEDEEEDQDEDEQDEDDYDDEDEGEDQDDQEEEDEENCDGQEEEENQEDCEKDDDQSDGNIMLDDIDKMVTAQINNRKKYLKTQKAEEGKEQIVKGQKAEESRIHGDQYAQESRLDKEDYELFKSMQENYEKHESENKLKDDFVKIENIEFNDQFQDDLVFEDMLVPRKPSFVEIVGKRSGNAYFEIDIKKEIEYGDLIISDMPMKPNSTQKTDTSSRPIQEVKQEQNADSKASGFSISSMFPFLDYQDFKQPSRSISKDQGKQISKAKIDKEFSARDIQKAERDRERLTREHIINQEESPFFFEESSVFLRDFAKRYNSIDKLSDSFRSEGLFPRRTSREHIQERLSKMKSPDDSLRQNASIYRNGFLPRHSGISNESENQRKREVKEQRKIKERESKLRILKAHYLNDDNKLKVDSLHQDSTLSKIKTKLLEYNNSKTKVSQNKLNFIVDGLCAQKQLTKAEREKELKQNKDQIQIIQKKFNLTPEEAEKSLLLKKEIEMMHNVIQDIRKQGQSKNQNYEKDDMLQNVEQFIQKLKSKSKVKKEDVSGDKSKELEQEDKEFSYLGTYEYMENVEVMFNVFIKRLEKAQQQ</sequence>
<feature type="compositionally biased region" description="Basic and acidic residues" evidence="2">
    <location>
        <begin position="426"/>
        <end position="438"/>
    </location>
</feature>
<organism evidence="3 4">
    <name type="scientific">Stylonychia lemnae</name>
    <name type="common">Ciliate</name>
    <dbReference type="NCBI Taxonomy" id="5949"/>
    <lineage>
        <taxon>Eukaryota</taxon>
        <taxon>Sar</taxon>
        <taxon>Alveolata</taxon>
        <taxon>Ciliophora</taxon>
        <taxon>Intramacronucleata</taxon>
        <taxon>Spirotrichea</taxon>
        <taxon>Stichotrichia</taxon>
        <taxon>Sporadotrichida</taxon>
        <taxon>Oxytrichidae</taxon>
        <taxon>Stylonychinae</taxon>
        <taxon>Stylonychia</taxon>
    </lineage>
</organism>
<keyword evidence="4" id="KW-1185">Reference proteome</keyword>
<gene>
    <name evidence="3" type="primary">Contig18742.g905</name>
    <name evidence="3" type="ORF">STYLEM_18979</name>
</gene>
<protein>
    <submittedName>
        <fullName evidence="3">Uncharacterized protein</fullName>
    </submittedName>
</protein>